<evidence type="ECO:0000313" key="5">
    <source>
        <dbReference type="Proteomes" id="UP000193986"/>
    </source>
</evidence>
<evidence type="ECO:0000256" key="2">
    <source>
        <dbReference type="SAM" id="MobiDB-lite"/>
    </source>
</evidence>
<dbReference type="Gene3D" id="1.10.8.60">
    <property type="match status" value="1"/>
</dbReference>
<organism evidence="4 5">
    <name type="scientific">Naematelia encephala</name>
    <dbReference type="NCBI Taxonomy" id="71784"/>
    <lineage>
        <taxon>Eukaryota</taxon>
        <taxon>Fungi</taxon>
        <taxon>Dikarya</taxon>
        <taxon>Basidiomycota</taxon>
        <taxon>Agaricomycotina</taxon>
        <taxon>Tremellomycetes</taxon>
        <taxon>Tremellales</taxon>
        <taxon>Naemateliaceae</taxon>
        <taxon>Naematelia</taxon>
    </lineage>
</organism>
<keyword evidence="1" id="KW-0235">DNA replication</keyword>
<proteinExistence type="predicted"/>
<dbReference type="Pfam" id="PF00004">
    <property type="entry name" value="AAA"/>
    <property type="match status" value="1"/>
</dbReference>
<dbReference type="InParanoid" id="A0A1Y2APX5"/>
<dbReference type="PANTHER" id="PTHR10763:SF26">
    <property type="entry name" value="CELL DIVISION CONTROL PROTEIN 6 HOMOLOG"/>
    <property type="match status" value="1"/>
</dbReference>
<dbReference type="InterPro" id="IPR050311">
    <property type="entry name" value="ORC1/CDC6"/>
</dbReference>
<comment type="caution">
    <text evidence="4">The sequence shown here is derived from an EMBL/GenBank/DDBJ whole genome shotgun (WGS) entry which is preliminary data.</text>
</comment>
<dbReference type="GO" id="GO:0033314">
    <property type="term" value="P:mitotic DNA replication checkpoint signaling"/>
    <property type="evidence" value="ECO:0007669"/>
    <property type="project" value="TreeGrafter"/>
</dbReference>
<feature type="compositionally biased region" description="Low complexity" evidence="2">
    <location>
        <begin position="171"/>
        <end position="190"/>
    </location>
</feature>
<sequence>MPAPSKRTRTTGNDENESSSSSRNLGHTRRPSGTPSNTSTTPTTPSRPILTRSATTQSSPPSHITRSASLFITPTRRPGPSSLGPPSATIGGSSGRVGTLSRTQSQPAMPSPEDLKAGAVAGGSGNRGKDDGPDEFGMMRGARRFGRGKENIPPKKDAQLAESSRKRMRVGSQSSATGRRRSGSVSSMRSDTGRHTSLCPTSSSSSFSFRSRMSSPSPSQATSQSFDSITSVDPLDVIARQDDTDMDQTPTRARPNSRRMQTLPTPPPSSPTIQATTQRLSLVRMHTDSTVRTSPFEEDRRVNPYKYLKSFLRLSAAPIDGSTIVGRDDEKSALKSYLEASGRDVGMYISGPPGTGKTATTTALGREMRTIGWQVAEVGCMGLKVADMWRRLGEELGCGKTEKEVQAYLEQANTQTLIILDEIDSLLPPPPASTPPATSHLLSRIFSLPLSNTSTVKLVAISNTLDLTLRANLVLPNNAQPLVLPFKAYVGADMAAIVYSRIAAASVDREDAETVKVDAKAIELLTKKVENQNGDLRMCLGVLTSGVSLAEVEWNKKGSPEGALIKVNLQHTIKAFNSHTNQLKAAAGSSVAGILSDSGRKIKSVPLQGKMVLVSMLLFMTRVGAGLSGCPGVPGATLTPPSTPTKNSSTETLNATNLYATYSYLLTQAASPFPPATESDYRDLLSNLEVLGLVSVMTSSSTGMSRTNSSGSGRGKSGAPRIEMCVREDEIKAGLGLGEAAGRGLAEEEVARVWEREEGRVKRVLEKAKMREMRAEESFEVEF</sequence>
<dbReference type="GO" id="GO:0006270">
    <property type="term" value="P:DNA replication initiation"/>
    <property type="evidence" value="ECO:0007669"/>
    <property type="project" value="TreeGrafter"/>
</dbReference>
<feature type="compositionally biased region" description="Polar residues" evidence="2">
    <location>
        <begin position="54"/>
        <end position="72"/>
    </location>
</feature>
<dbReference type="GO" id="GO:0016887">
    <property type="term" value="F:ATP hydrolysis activity"/>
    <property type="evidence" value="ECO:0007669"/>
    <property type="project" value="InterPro"/>
</dbReference>
<dbReference type="Gene3D" id="3.40.50.300">
    <property type="entry name" value="P-loop containing nucleotide triphosphate hydrolases"/>
    <property type="match status" value="1"/>
</dbReference>
<feature type="compositionally biased region" description="Low complexity" evidence="2">
    <location>
        <begin position="201"/>
        <end position="225"/>
    </location>
</feature>
<dbReference type="GO" id="GO:0005634">
    <property type="term" value="C:nucleus"/>
    <property type="evidence" value="ECO:0007669"/>
    <property type="project" value="TreeGrafter"/>
</dbReference>
<dbReference type="AlphaFoldDB" id="A0A1Y2APX5"/>
<protein>
    <submittedName>
        <fullName evidence="4">p-loop containing nucleoside triphosphate hydrolase protein</fullName>
    </submittedName>
</protein>
<evidence type="ECO:0000256" key="1">
    <source>
        <dbReference type="ARBA" id="ARBA00022705"/>
    </source>
</evidence>
<dbReference type="InterPro" id="IPR003593">
    <property type="entry name" value="AAA+_ATPase"/>
</dbReference>
<evidence type="ECO:0000259" key="3">
    <source>
        <dbReference type="SMART" id="SM00382"/>
    </source>
</evidence>
<feature type="compositionally biased region" description="Basic and acidic residues" evidence="2">
    <location>
        <begin position="147"/>
        <end position="165"/>
    </location>
</feature>
<dbReference type="SMART" id="SM00382">
    <property type="entry name" value="AAA"/>
    <property type="match status" value="1"/>
</dbReference>
<name>A0A1Y2APX5_9TREE</name>
<dbReference type="InterPro" id="IPR003959">
    <property type="entry name" value="ATPase_AAA_core"/>
</dbReference>
<feature type="compositionally biased region" description="Low complexity" evidence="2">
    <location>
        <begin position="31"/>
        <end position="53"/>
    </location>
</feature>
<dbReference type="EMBL" id="MCFC01000073">
    <property type="protein sequence ID" value="ORY23985.1"/>
    <property type="molecule type" value="Genomic_DNA"/>
</dbReference>
<accession>A0A1Y2APX5</accession>
<feature type="region of interest" description="Disordered" evidence="2">
    <location>
        <begin position="700"/>
        <end position="720"/>
    </location>
</feature>
<keyword evidence="4" id="KW-0378">Hydrolase</keyword>
<dbReference type="SUPFAM" id="SSF52540">
    <property type="entry name" value="P-loop containing nucleoside triphosphate hydrolases"/>
    <property type="match status" value="1"/>
</dbReference>
<gene>
    <name evidence="4" type="ORF">BCR39DRAFT_548047</name>
</gene>
<dbReference type="STRING" id="71784.A0A1Y2APX5"/>
<dbReference type="PANTHER" id="PTHR10763">
    <property type="entry name" value="CELL DIVISION CONTROL PROTEIN 6-RELATED"/>
    <property type="match status" value="1"/>
</dbReference>
<feature type="compositionally biased region" description="Low complexity" evidence="2">
    <location>
        <begin position="74"/>
        <end position="87"/>
    </location>
</feature>
<keyword evidence="5" id="KW-1185">Reference proteome</keyword>
<dbReference type="InterPro" id="IPR027417">
    <property type="entry name" value="P-loop_NTPase"/>
</dbReference>
<dbReference type="Proteomes" id="UP000193986">
    <property type="component" value="Unassembled WGS sequence"/>
</dbReference>
<dbReference type="GO" id="GO:0003688">
    <property type="term" value="F:DNA replication origin binding"/>
    <property type="evidence" value="ECO:0007669"/>
    <property type="project" value="TreeGrafter"/>
</dbReference>
<dbReference type="FunFam" id="3.40.50.300:FF:003200">
    <property type="entry name" value="DNA clamp loader, putative"/>
    <property type="match status" value="1"/>
</dbReference>
<dbReference type="OrthoDB" id="1926878at2759"/>
<feature type="region of interest" description="Disordered" evidence="2">
    <location>
        <begin position="1"/>
        <end position="274"/>
    </location>
</feature>
<reference evidence="4 5" key="1">
    <citation type="submission" date="2016-07" db="EMBL/GenBank/DDBJ databases">
        <title>Pervasive Adenine N6-methylation of Active Genes in Fungi.</title>
        <authorList>
            <consortium name="DOE Joint Genome Institute"/>
            <person name="Mondo S.J."/>
            <person name="Dannebaum R.O."/>
            <person name="Kuo R.C."/>
            <person name="Labutti K."/>
            <person name="Haridas S."/>
            <person name="Kuo A."/>
            <person name="Salamov A."/>
            <person name="Ahrendt S.R."/>
            <person name="Lipzen A."/>
            <person name="Sullivan W."/>
            <person name="Andreopoulos W.B."/>
            <person name="Clum A."/>
            <person name="Lindquist E."/>
            <person name="Daum C."/>
            <person name="Ramamoorthy G.K."/>
            <person name="Gryganskyi A."/>
            <person name="Culley D."/>
            <person name="Magnuson J.K."/>
            <person name="James T.Y."/>
            <person name="O'Malley M.A."/>
            <person name="Stajich J.E."/>
            <person name="Spatafora J.W."/>
            <person name="Visel A."/>
            <person name="Grigoriev I.V."/>
        </authorList>
    </citation>
    <scope>NUCLEOTIDE SEQUENCE [LARGE SCALE GENOMIC DNA]</scope>
    <source>
        <strain evidence="4 5">68-887.2</strain>
    </source>
</reference>
<feature type="compositionally biased region" description="Low complexity" evidence="2">
    <location>
        <begin position="700"/>
        <end position="711"/>
    </location>
</feature>
<dbReference type="GO" id="GO:0005524">
    <property type="term" value="F:ATP binding"/>
    <property type="evidence" value="ECO:0007669"/>
    <property type="project" value="InterPro"/>
</dbReference>
<evidence type="ECO:0000313" key="4">
    <source>
        <dbReference type="EMBL" id="ORY23985.1"/>
    </source>
</evidence>
<feature type="domain" description="AAA+ ATPase" evidence="3">
    <location>
        <begin position="343"/>
        <end position="482"/>
    </location>
</feature>